<name>Q47B99_DECAR</name>
<keyword evidence="1" id="KW-0732">Signal</keyword>
<dbReference type="eggNOG" id="COG3767">
    <property type="taxonomic scope" value="Bacteria"/>
</dbReference>
<feature type="chain" id="PRO_5004233303" description="Low-complexity protein" evidence="1">
    <location>
        <begin position="27"/>
        <end position="110"/>
    </location>
</feature>
<evidence type="ECO:0008006" key="3">
    <source>
        <dbReference type="Google" id="ProtNLM"/>
    </source>
</evidence>
<dbReference type="HOGENOM" id="CLU_128743_0_1_4"/>
<dbReference type="KEGG" id="dar:Daro_3152"/>
<evidence type="ECO:0000256" key="1">
    <source>
        <dbReference type="SAM" id="SignalP"/>
    </source>
</evidence>
<dbReference type="OrthoDB" id="8537207at2"/>
<proteinExistence type="predicted"/>
<dbReference type="STRING" id="159087.Daro_3152"/>
<reference evidence="2" key="1">
    <citation type="submission" date="2005-08" db="EMBL/GenBank/DDBJ databases">
        <title>Complete sequence of Dechloromonas aromatica RCB.</title>
        <authorList>
            <person name="Salinero K.K."/>
            <person name="Copeland A."/>
            <person name="Lucas S."/>
            <person name="Lapidus A."/>
            <person name="Barry K."/>
            <person name="Detter J.C."/>
            <person name="Glavina T."/>
            <person name="Hammon N."/>
            <person name="Israni S."/>
            <person name="Pitluck S."/>
            <person name="Di Bartolo G."/>
            <person name="Trong S."/>
            <person name="Schmutz J."/>
            <person name="Larimer F."/>
            <person name="Land M."/>
            <person name="Ivanova N."/>
            <person name="Richardson P."/>
        </authorList>
    </citation>
    <scope>NUCLEOTIDE SEQUENCE</scope>
    <source>
        <strain evidence="2">RCB</strain>
    </source>
</reference>
<dbReference type="EMBL" id="CP000089">
    <property type="protein sequence ID" value="AAZ47882.1"/>
    <property type="molecule type" value="Genomic_DNA"/>
</dbReference>
<sequence>MKKQNIVSLAVGSAFAAIALSPAAHAGENPFGATKLEAGYQLAQADTKMKDGSCGGDKKMEAKCGAEKKAAEAKCGADKKKDASCGAAKKSTEAKCGADKKKDASCGANK</sequence>
<dbReference type="AlphaFoldDB" id="Q47B99"/>
<gene>
    <name evidence="2" type="ordered locus">Daro_3152</name>
</gene>
<feature type="signal peptide" evidence="1">
    <location>
        <begin position="1"/>
        <end position="26"/>
    </location>
</feature>
<accession>Q47B99</accession>
<protein>
    <recommendedName>
        <fullName evidence="3">Low-complexity protein</fullName>
    </recommendedName>
</protein>
<organism evidence="2">
    <name type="scientific">Dechloromonas aromatica (strain RCB)</name>
    <dbReference type="NCBI Taxonomy" id="159087"/>
    <lineage>
        <taxon>Bacteria</taxon>
        <taxon>Pseudomonadati</taxon>
        <taxon>Pseudomonadota</taxon>
        <taxon>Betaproteobacteria</taxon>
        <taxon>Rhodocyclales</taxon>
        <taxon>Azonexaceae</taxon>
        <taxon>Dechloromonas</taxon>
    </lineage>
</organism>
<evidence type="ECO:0000313" key="2">
    <source>
        <dbReference type="EMBL" id="AAZ47882.1"/>
    </source>
</evidence>